<dbReference type="Pfam" id="PF01536">
    <property type="entry name" value="SAM_decarbox"/>
    <property type="match status" value="1"/>
</dbReference>
<dbReference type="InterPro" id="IPR016067">
    <property type="entry name" value="S-AdoMet_deCO2ase_core"/>
</dbReference>
<keyword evidence="9" id="KW-0670">Pyruvate</keyword>
<dbReference type="EMBL" id="JACSDI010000011">
    <property type="protein sequence ID" value="MCG9965070.1"/>
    <property type="molecule type" value="Genomic_DNA"/>
</dbReference>
<evidence type="ECO:0000313" key="11">
    <source>
        <dbReference type="Proteomes" id="UP000829384"/>
    </source>
</evidence>
<dbReference type="PROSITE" id="PS01336">
    <property type="entry name" value="ADOMETDC"/>
    <property type="match status" value="1"/>
</dbReference>
<dbReference type="PIRSF" id="PIRSF001355">
    <property type="entry name" value="S-AdenosylMet_decarboxylase"/>
    <property type="match status" value="1"/>
</dbReference>
<proteinExistence type="predicted"/>
<evidence type="ECO:0000256" key="3">
    <source>
        <dbReference type="ARBA" id="ARBA00022691"/>
    </source>
</evidence>
<comment type="cofactor">
    <cofactor evidence="1">
        <name>pyruvate</name>
        <dbReference type="ChEBI" id="CHEBI:15361"/>
    </cofactor>
</comment>
<keyword evidence="3" id="KW-0949">S-adenosyl-L-methionine</keyword>
<dbReference type="InterPro" id="IPR001985">
    <property type="entry name" value="S-AdoMet_decarboxylase_euk"/>
</dbReference>
<dbReference type="EC" id="4.1.1.50" evidence="2"/>
<protein>
    <recommendedName>
        <fullName evidence="2">adenosylmethionine decarboxylase</fullName>
        <ecNumber evidence="2">4.1.1.50</ecNumber>
    </recommendedName>
</protein>
<name>A0ABS9QZC0_9GAMM</name>
<sequence>MFFEGAEKKLEISLTPKAVPLRQRELTFWTTLVACANAEILSKISNKDCDAYLLSESSLFVWDNKILILTCGNSTLIEAACYFINSLGGEHIAALCYQRKNEYQAQLQSTTFAEDIAQLRTLISGQAFRVGHLDAHHHYVFCAAGVPITQVGTRLELMMYHIRGELAEYLNDPVQTEQGIVHRLKLTQLFPEFQLDMHCFKPTGFSLNAIQGRHYFTLHITPSAGQGDHSYVSFETNLNLAAYPYPVVAQLISLFAPSSWDLVSVNQLISTAGLSEHLCVGHCSVTTEQGNYIDFNHYQQRQTEELFPEFM</sequence>
<keyword evidence="7" id="KW-0456">Lyase</keyword>
<evidence type="ECO:0000256" key="5">
    <source>
        <dbReference type="ARBA" id="ARBA00022813"/>
    </source>
</evidence>
<evidence type="ECO:0000256" key="8">
    <source>
        <dbReference type="ARBA" id="ARBA00023270"/>
    </source>
</evidence>
<evidence type="ECO:0000256" key="6">
    <source>
        <dbReference type="ARBA" id="ARBA00023145"/>
    </source>
</evidence>
<dbReference type="Gene3D" id="3.60.90.10">
    <property type="entry name" value="S-adenosylmethionine decarboxylase"/>
    <property type="match status" value="1"/>
</dbReference>
<keyword evidence="11" id="KW-1185">Reference proteome</keyword>
<dbReference type="InterPro" id="IPR048283">
    <property type="entry name" value="AdoMetDC-like"/>
</dbReference>
<reference evidence="10 11" key="1">
    <citation type="submission" date="2020-08" db="EMBL/GenBank/DDBJ databases">
        <title>Whole genome sequence of Shewanella sp strain PS-2.</title>
        <authorList>
            <person name="Das S.K."/>
        </authorList>
    </citation>
    <scope>NUCLEOTIDE SEQUENCE [LARGE SCALE GENOMIC DNA]</scope>
    <source>
        <strain evidence="10 11">PS-2</strain>
    </source>
</reference>
<evidence type="ECO:0000256" key="9">
    <source>
        <dbReference type="ARBA" id="ARBA00023317"/>
    </source>
</evidence>
<evidence type="ECO:0000256" key="2">
    <source>
        <dbReference type="ARBA" id="ARBA00012357"/>
    </source>
</evidence>
<evidence type="ECO:0000256" key="7">
    <source>
        <dbReference type="ARBA" id="ARBA00023239"/>
    </source>
</evidence>
<keyword evidence="6" id="KW-0865">Zymogen</keyword>
<dbReference type="Proteomes" id="UP000829384">
    <property type="component" value="Unassembled WGS sequence"/>
</dbReference>
<evidence type="ECO:0000256" key="4">
    <source>
        <dbReference type="ARBA" id="ARBA00022793"/>
    </source>
</evidence>
<dbReference type="PANTHER" id="PTHR11570:SF0">
    <property type="entry name" value="S-ADENOSYLMETHIONINE DECARBOXYLASE PROENZYME"/>
    <property type="match status" value="1"/>
</dbReference>
<keyword evidence="4" id="KW-0210">Decarboxylase</keyword>
<comment type="caution">
    <text evidence="10">The sequence shown here is derived from an EMBL/GenBank/DDBJ whole genome shotgun (WGS) entry which is preliminary data.</text>
</comment>
<keyword evidence="5" id="KW-0068">Autocatalytic cleavage</keyword>
<evidence type="ECO:0000256" key="1">
    <source>
        <dbReference type="ARBA" id="ARBA00001928"/>
    </source>
</evidence>
<dbReference type="RefSeq" id="WP_240131693.1">
    <property type="nucleotide sequence ID" value="NZ_JACSDI010000011.1"/>
</dbReference>
<dbReference type="SUPFAM" id="SSF56276">
    <property type="entry name" value="S-adenosylmethionine decarboxylase"/>
    <property type="match status" value="1"/>
</dbReference>
<evidence type="ECO:0000313" key="10">
    <source>
        <dbReference type="EMBL" id="MCG9965070.1"/>
    </source>
</evidence>
<dbReference type="PANTHER" id="PTHR11570">
    <property type="entry name" value="S-ADENOSYLMETHIONINE DECARBOXYLASE"/>
    <property type="match status" value="1"/>
</dbReference>
<dbReference type="InterPro" id="IPR018166">
    <property type="entry name" value="S-AdoMet_deCO2ase_CS"/>
</dbReference>
<gene>
    <name evidence="10" type="ORF">H9J30_14285</name>
</gene>
<keyword evidence="8" id="KW-0704">Schiff base</keyword>
<accession>A0ABS9QZC0</accession>
<organism evidence="10 11">
    <name type="scientific">Shewanella cutis</name>
    <dbReference type="NCBI Taxonomy" id="2766780"/>
    <lineage>
        <taxon>Bacteria</taxon>
        <taxon>Pseudomonadati</taxon>
        <taxon>Pseudomonadota</taxon>
        <taxon>Gammaproteobacteria</taxon>
        <taxon>Alteromonadales</taxon>
        <taxon>Shewanellaceae</taxon>
        <taxon>Shewanella</taxon>
    </lineage>
</organism>